<dbReference type="InterPro" id="IPR025965">
    <property type="entry name" value="FlgD/Vpr_Ig-like"/>
</dbReference>
<dbReference type="Gene3D" id="2.30.30.910">
    <property type="match status" value="1"/>
</dbReference>
<proteinExistence type="inferred from homology"/>
<evidence type="ECO:0000256" key="3">
    <source>
        <dbReference type="ARBA" id="ARBA00022795"/>
    </source>
</evidence>
<gene>
    <name evidence="7" type="ORF">Ga0609869_001249</name>
</gene>
<protein>
    <recommendedName>
        <fullName evidence="2 5">Basal-body rod modification protein FlgD</fullName>
    </recommendedName>
</protein>
<dbReference type="RefSeq" id="WP_125403024.1">
    <property type="nucleotide sequence ID" value="NZ_JBEHHI010000001.1"/>
</dbReference>
<keyword evidence="7" id="KW-0282">Flagellum</keyword>
<dbReference type="Pfam" id="PF03963">
    <property type="entry name" value="FlgD"/>
    <property type="match status" value="1"/>
</dbReference>
<evidence type="ECO:0000256" key="5">
    <source>
        <dbReference type="RuleBase" id="RU362076"/>
    </source>
</evidence>
<evidence type="ECO:0000313" key="7">
    <source>
        <dbReference type="EMBL" id="MEX5727896.1"/>
    </source>
</evidence>
<dbReference type="Proteomes" id="UP001560019">
    <property type="component" value="Unassembled WGS sequence"/>
</dbReference>
<sequence length="223" mass="23160">MDATADTTMATAPAATPAGSALTATIPSDFETFLRMLTAQIRNQDPLDPMKSTEFAVQLATFSGVEQQLRTNSLLETMAGGMGLSALAAYGDWVGREVRSAAPAPFDGTPLTIELGAPSGAARAELVVADETGAERQRLAIDPADETVTWAGTDEDGTPFGQGPYRFSVEGYDSSGALIDSARAETYQRVAEVRVEDGAAVLLFAGGGRVAGDAVTGLRDPEP</sequence>
<dbReference type="EMBL" id="JBEHHI010000001">
    <property type="protein sequence ID" value="MEX5727896.1"/>
    <property type="molecule type" value="Genomic_DNA"/>
</dbReference>
<evidence type="ECO:0000259" key="6">
    <source>
        <dbReference type="Pfam" id="PF13860"/>
    </source>
</evidence>
<dbReference type="Gene3D" id="2.60.40.4070">
    <property type="match status" value="1"/>
</dbReference>
<name>A0ABV3XRE1_9RHOB</name>
<keyword evidence="8" id="KW-1185">Reference proteome</keyword>
<keyword evidence="7" id="KW-0969">Cilium</keyword>
<dbReference type="Pfam" id="PF13860">
    <property type="entry name" value="FlgD_ig"/>
    <property type="match status" value="1"/>
</dbReference>
<accession>A0ABV3XRE1</accession>
<evidence type="ECO:0000256" key="2">
    <source>
        <dbReference type="ARBA" id="ARBA00016013"/>
    </source>
</evidence>
<evidence type="ECO:0000313" key="8">
    <source>
        <dbReference type="Proteomes" id="UP001560019"/>
    </source>
</evidence>
<keyword evidence="7" id="KW-0966">Cell projection</keyword>
<comment type="caution">
    <text evidence="7">The sequence shown here is derived from an EMBL/GenBank/DDBJ whole genome shotgun (WGS) entry which is preliminary data.</text>
</comment>
<feature type="domain" description="FlgD/Vpr Ig-like" evidence="6">
    <location>
        <begin position="106"/>
        <end position="173"/>
    </location>
</feature>
<keyword evidence="3 5" id="KW-1005">Bacterial flagellum biogenesis</keyword>
<dbReference type="InterPro" id="IPR005648">
    <property type="entry name" value="FlgD"/>
</dbReference>
<evidence type="ECO:0000256" key="4">
    <source>
        <dbReference type="ARBA" id="ARBA00024746"/>
    </source>
</evidence>
<evidence type="ECO:0000256" key="1">
    <source>
        <dbReference type="ARBA" id="ARBA00010577"/>
    </source>
</evidence>
<comment type="function">
    <text evidence="4 5">Required for flagellar hook formation. May act as a scaffolding protein.</text>
</comment>
<reference evidence="7 8" key="1">
    <citation type="submission" date="2024-06" db="EMBL/GenBank/DDBJ databases">
        <title>Genome of Rhodovulum iodosum, a marine photoferrotroph.</title>
        <authorList>
            <person name="Bianchini G."/>
            <person name="Nikeleit V."/>
            <person name="Kappler A."/>
            <person name="Bryce C."/>
            <person name="Sanchez-Baracaldo P."/>
        </authorList>
    </citation>
    <scope>NUCLEOTIDE SEQUENCE [LARGE SCALE GENOMIC DNA]</scope>
    <source>
        <strain evidence="7 8">UT/N1</strain>
    </source>
</reference>
<comment type="similarity">
    <text evidence="1 5">Belongs to the FlgD family.</text>
</comment>
<organism evidence="7 8">
    <name type="scientific">Rhodovulum iodosum</name>
    <dbReference type="NCBI Taxonomy" id="68291"/>
    <lineage>
        <taxon>Bacteria</taxon>
        <taxon>Pseudomonadati</taxon>
        <taxon>Pseudomonadota</taxon>
        <taxon>Alphaproteobacteria</taxon>
        <taxon>Rhodobacterales</taxon>
        <taxon>Paracoccaceae</taxon>
        <taxon>Rhodovulum</taxon>
    </lineage>
</organism>